<name>A0A5C2S363_9APHY</name>
<evidence type="ECO:0000313" key="2">
    <source>
        <dbReference type="Proteomes" id="UP000313359"/>
    </source>
</evidence>
<organism evidence="1 2">
    <name type="scientific">Lentinus tigrinus ALCF2SS1-6</name>
    <dbReference type="NCBI Taxonomy" id="1328759"/>
    <lineage>
        <taxon>Eukaryota</taxon>
        <taxon>Fungi</taxon>
        <taxon>Dikarya</taxon>
        <taxon>Basidiomycota</taxon>
        <taxon>Agaricomycotina</taxon>
        <taxon>Agaricomycetes</taxon>
        <taxon>Polyporales</taxon>
        <taxon>Polyporaceae</taxon>
        <taxon>Lentinus</taxon>
    </lineage>
</organism>
<dbReference type="AlphaFoldDB" id="A0A5C2S363"/>
<dbReference type="STRING" id="1328759.A0A5C2S363"/>
<protein>
    <submittedName>
        <fullName evidence="1">Uncharacterized protein</fullName>
    </submittedName>
</protein>
<dbReference type="Proteomes" id="UP000313359">
    <property type="component" value="Unassembled WGS sequence"/>
</dbReference>
<sequence length="134" mass="15259">LRIYPYHSLKVWLTQLLRRPGMRDIMRNAWKQNTSTKCDDIMGAPAIQEFKGPDGETLFSVQLDGSIHLVFSLFIDWFNPFGNKQGGKSHSIGAIYMACLNLPPHLRYRPENIYLAGVIPGPREPTVFEINSLI</sequence>
<evidence type="ECO:0000313" key="1">
    <source>
        <dbReference type="EMBL" id="RPD57897.1"/>
    </source>
</evidence>
<dbReference type="EMBL" id="ML122278">
    <property type="protein sequence ID" value="RPD57897.1"/>
    <property type="molecule type" value="Genomic_DNA"/>
</dbReference>
<proteinExistence type="predicted"/>
<accession>A0A5C2S363</accession>
<keyword evidence="2" id="KW-1185">Reference proteome</keyword>
<dbReference type="OrthoDB" id="3253623at2759"/>
<feature type="non-terminal residue" evidence="1">
    <location>
        <position position="134"/>
    </location>
</feature>
<feature type="non-terminal residue" evidence="1">
    <location>
        <position position="1"/>
    </location>
</feature>
<gene>
    <name evidence="1" type="ORF">L227DRAFT_478549</name>
</gene>
<reference evidence="1" key="1">
    <citation type="journal article" date="2018" name="Genome Biol. Evol.">
        <title>Genomics and development of Lentinus tigrinus, a white-rot wood-decaying mushroom with dimorphic fruiting bodies.</title>
        <authorList>
            <person name="Wu B."/>
            <person name="Xu Z."/>
            <person name="Knudson A."/>
            <person name="Carlson A."/>
            <person name="Chen N."/>
            <person name="Kovaka S."/>
            <person name="LaButti K."/>
            <person name="Lipzen A."/>
            <person name="Pennachio C."/>
            <person name="Riley R."/>
            <person name="Schakwitz W."/>
            <person name="Umezawa K."/>
            <person name="Ohm R.A."/>
            <person name="Grigoriev I.V."/>
            <person name="Nagy L.G."/>
            <person name="Gibbons J."/>
            <person name="Hibbett D."/>
        </authorList>
    </citation>
    <scope>NUCLEOTIDE SEQUENCE [LARGE SCALE GENOMIC DNA]</scope>
    <source>
        <strain evidence="1">ALCF2SS1-6</strain>
    </source>
</reference>